<dbReference type="PROSITE" id="PS50222">
    <property type="entry name" value="EF_HAND_2"/>
    <property type="match status" value="2"/>
</dbReference>
<dbReference type="HOGENOM" id="CLU_091273_2_0_5"/>
<feature type="compositionally biased region" description="Basic and acidic residues" evidence="3">
    <location>
        <begin position="91"/>
        <end position="123"/>
    </location>
</feature>
<accession>V9VVX3</accession>
<dbReference type="InterPro" id="IPR018247">
    <property type="entry name" value="EF_Hand_1_Ca_BS"/>
</dbReference>
<keyword evidence="1" id="KW-0479">Metal-binding</keyword>
<keyword evidence="7" id="KW-1185">Reference proteome</keyword>
<dbReference type="AlphaFoldDB" id="V9VVX3"/>
<dbReference type="Gene3D" id="1.10.238.10">
    <property type="entry name" value="EF-hand"/>
    <property type="match status" value="2"/>
</dbReference>
<evidence type="ECO:0000313" key="6">
    <source>
        <dbReference type="EMBL" id="AHD01525.1"/>
    </source>
</evidence>
<keyword evidence="4" id="KW-0732">Signal</keyword>
<dbReference type="GO" id="GO:0005509">
    <property type="term" value="F:calcium ion binding"/>
    <property type="evidence" value="ECO:0007669"/>
    <property type="project" value="InterPro"/>
</dbReference>
<sequence length="160" mass="16994">MKHVTFIAAIVAAAGLAAGGAALAKGDGHHGPKMSFEEIDADGNGEVTKAEIQALKEARFGKADTDGNGVLTLEEMQAHAQAQANKRAARMLERFDKDGDGALSKDELPEPRRAGRMFDRMDADGSGGISKQEFDEARMRHGGKHRPGHGDSNGNNTEQN</sequence>
<evidence type="ECO:0000256" key="3">
    <source>
        <dbReference type="SAM" id="MobiDB-lite"/>
    </source>
</evidence>
<dbReference type="EMBL" id="CP006773">
    <property type="protein sequence ID" value="AHD01525.1"/>
    <property type="molecule type" value="Genomic_DNA"/>
</dbReference>
<protein>
    <submittedName>
        <fullName evidence="6">Calcium-binding protein</fullName>
    </submittedName>
</protein>
<proteinExistence type="predicted"/>
<evidence type="ECO:0000256" key="1">
    <source>
        <dbReference type="ARBA" id="ARBA00022723"/>
    </source>
</evidence>
<feature type="domain" description="EF-hand" evidence="5">
    <location>
        <begin position="51"/>
        <end position="86"/>
    </location>
</feature>
<evidence type="ECO:0000313" key="7">
    <source>
        <dbReference type="Proteomes" id="UP000018780"/>
    </source>
</evidence>
<dbReference type="CDD" id="cd00051">
    <property type="entry name" value="EFh"/>
    <property type="match status" value="2"/>
</dbReference>
<feature type="region of interest" description="Disordered" evidence="3">
    <location>
        <begin position="91"/>
        <end position="160"/>
    </location>
</feature>
<dbReference type="STRING" id="999552.METH_13270"/>
<dbReference type="SUPFAM" id="SSF47473">
    <property type="entry name" value="EF-hand"/>
    <property type="match status" value="1"/>
</dbReference>
<dbReference type="InterPro" id="IPR002048">
    <property type="entry name" value="EF_hand_dom"/>
</dbReference>
<dbReference type="PATRIC" id="fig|999552.6.peg.2648"/>
<dbReference type="OrthoDB" id="5470953at2"/>
<dbReference type="Proteomes" id="UP000018780">
    <property type="component" value="Chromosome"/>
</dbReference>
<keyword evidence="2" id="KW-0677">Repeat</keyword>
<gene>
    <name evidence="6" type="ORF">METH_13270</name>
</gene>
<evidence type="ECO:0000256" key="4">
    <source>
        <dbReference type="SAM" id="SignalP"/>
    </source>
</evidence>
<feature type="domain" description="EF-hand" evidence="5">
    <location>
        <begin position="109"/>
        <end position="144"/>
    </location>
</feature>
<dbReference type="PANTHER" id="PTHR45942">
    <property type="entry name" value="PROTEIN PHOSPATASE 3 REGULATORY SUBUNIT B ALPHA ISOFORM TYPE 1"/>
    <property type="match status" value="1"/>
</dbReference>
<dbReference type="SMART" id="SM00054">
    <property type="entry name" value="EFh"/>
    <property type="match status" value="3"/>
</dbReference>
<name>V9VVX3_9RHOB</name>
<dbReference type="InterPro" id="IPR011992">
    <property type="entry name" value="EF-hand-dom_pair"/>
</dbReference>
<reference evidence="6 7" key="1">
    <citation type="submission" date="2013-09" db="EMBL/GenBank/DDBJ databases">
        <authorList>
            <consortium name="DOE Joint Genome Institute"/>
            <person name="Klenk H.-P."/>
            <person name="Huntemann M."/>
            <person name="Han J."/>
            <person name="Chen A."/>
            <person name="Kyrpides N."/>
            <person name="Mavromatis K."/>
            <person name="Markowitz V."/>
            <person name="Palaniappan K."/>
            <person name="Ivanova N."/>
            <person name="Schaumberg A."/>
            <person name="Pati A."/>
            <person name="Liolios K."/>
            <person name="Nordberg H.P."/>
            <person name="Cantor M.N."/>
            <person name="Hua S.X."/>
            <person name="Woyke T."/>
        </authorList>
    </citation>
    <scope>NUCLEOTIDE SEQUENCE [LARGE SCALE GENOMIC DNA]</scope>
    <source>
        <strain evidence="6 7">DSM 14336</strain>
    </source>
</reference>
<feature type="chain" id="PRO_5004783600" evidence="4">
    <location>
        <begin position="25"/>
        <end position="160"/>
    </location>
</feature>
<evidence type="ECO:0000259" key="5">
    <source>
        <dbReference type="PROSITE" id="PS50222"/>
    </source>
</evidence>
<evidence type="ECO:0000256" key="2">
    <source>
        <dbReference type="ARBA" id="ARBA00022737"/>
    </source>
</evidence>
<organism evidence="6 7">
    <name type="scientific">Leisingera methylohalidivorans DSM 14336</name>
    <dbReference type="NCBI Taxonomy" id="999552"/>
    <lineage>
        <taxon>Bacteria</taxon>
        <taxon>Pseudomonadati</taxon>
        <taxon>Pseudomonadota</taxon>
        <taxon>Alphaproteobacteria</taxon>
        <taxon>Rhodobacterales</taxon>
        <taxon>Roseobacteraceae</taxon>
        <taxon>Leisingera</taxon>
    </lineage>
</organism>
<dbReference type="RefSeq" id="WP_024090874.1">
    <property type="nucleotide sequence ID" value="NC_023135.1"/>
</dbReference>
<dbReference type="Pfam" id="PF13202">
    <property type="entry name" value="EF-hand_5"/>
    <property type="match status" value="4"/>
</dbReference>
<dbReference type="PROSITE" id="PS00018">
    <property type="entry name" value="EF_HAND_1"/>
    <property type="match status" value="1"/>
</dbReference>
<feature type="signal peptide" evidence="4">
    <location>
        <begin position="1"/>
        <end position="24"/>
    </location>
</feature>
<dbReference type="KEGG" id="lmd:METH_13270"/>